<organism evidence="1 2">
    <name type="scientific">Pseudomonas phage Psa21</name>
    <dbReference type="NCBI Taxonomy" id="2530023"/>
    <lineage>
        <taxon>Viruses</taxon>
        <taxon>Duplodnaviria</taxon>
        <taxon>Heunggongvirae</taxon>
        <taxon>Uroviricota</taxon>
        <taxon>Caudoviricetes</taxon>
        <taxon>Chimalliviridae</taxon>
        <taxon>Tepukevirus</taxon>
        <taxon>Tepukevirus Psa21</taxon>
    </lineage>
</organism>
<keyword evidence="2" id="KW-1185">Reference proteome</keyword>
<evidence type="ECO:0000313" key="2">
    <source>
        <dbReference type="Proteomes" id="UP000294134"/>
    </source>
</evidence>
<dbReference type="Proteomes" id="UP000294134">
    <property type="component" value="Segment"/>
</dbReference>
<protein>
    <submittedName>
        <fullName evidence="1">Uncharacterized protein</fullName>
    </submittedName>
</protein>
<name>A0A481W4P3_9CAUD</name>
<gene>
    <name evidence="1" type="ORF">PSA21_59</name>
</gene>
<sequence>MEKLRLFRKLDFEHHWFINWEGNDYPVTVVVGDVGWGIAQTAQEEYLDFKLFSYNVNYLVSSRFGMLISVEIVEDPTNLYSLENKGVDELFISPRHPAAGFFKKTRTNEDGSKTTVQIYATFDKQPY</sequence>
<accession>A0A481W4P3</accession>
<evidence type="ECO:0000313" key="1">
    <source>
        <dbReference type="EMBL" id="QBJ02588.1"/>
    </source>
</evidence>
<proteinExistence type="predicted"/>
<reference evidence="1 2" key="1">
    <citation type="submission" date="2019-02" db="EMBL/GenBank/DDBJ databases">
        <authorList>
            <person name="Frampton R.A."/>
            <person name="Wojtus J.K."/>
            <person name="Fineran P.C."/>
            <person name="Hendrickson H.L."/>
        </authorList>
    </citation>
    <scope>NUCLEOTIDE SEQUENCE [LARGE SCALE GENOMIC DNA]</scope>
</reference>
<dbReference type="EMBL" id="MK552327">
    <property type="protein sequence ID" value="QBJ02588.1"/>
    <property type="molecule type" value="Genomic_DNA"/>
</dbReference>